<evidence type="ECO:0000313" key="3">
    <source>
        <dbReference type="Proteomes" id="UP000275076"/>
    </source>
</evidence>
<dbReference type="Pfam" id="PF01797">
    <property type="entry name" value="Y1_Tnp"/>
    <property type="match status" value="1"/>
</dbReference>
<proteinExistence type="predicted"/>
<dbReference type="SMART" id="SM01321">
    <property type="entry name" value="Y1_Tnp"/>
    <property type="match status" value="1"/>
</dbReference>
<dbReference type="InterPro" id="IPR036515">
    <property type="entry name" value="Transposase_17_sf"/>
</dbReference>
<dbReference type="Gene3D" id="3.30.70.1290">
    <property type="entry name" value="Transposase IS200-like"/>
    <property type="match status" value="1"/>
</dbReference>
<dbReference type="InterPro" id="IPR002686">
    <property type="entry name" value="Transposase_17"/>
</dbReference>
<evidence type="ECO:0000313" key="2">
    <source>
        <dbReference type="EMBL" id="RSL35103.1"/>
    </source>
</evidence>
<dbReference type="SUPFAM" id="SSF143422">
    <property type="entry name" value="Transposase IS200-like"/>
    <property type="match status" value="1"/>
</dbReference>
<dbReference type="PANTHER" id="PTHR34322">
    <property type="entry name" value="TRANSPOSASE, Y1_TNP DOMAIN-CONTAINING"/>
    <property type="match status" value="1"/>
</dbReference>
<comment type="caution">
    <text evidence="2">The sequence shown here is derived from an EMBL/GenBank/DDBJ whole genome shotgun (WGS) entry which is preliminary data.</text>
</comment>
<evidence type="ECO:0000259" key="1">
    <source>
        <dbReference type="SMART" id="SM01321"/>
    </source>
</evidence>
<gene>
    <name evidence="2" type="ORF">D7Z54_00580</name>
</gene>
<dbReference type="NCBIfam" id="NF047646">
    <property type="entry name" value="REP_Tyr_transpos"/>
    <property type="match status" value="1"/>
</dbReference>
<dbReference type="GO" id="GO:0003677">
    <property type="term" value="F:DNA binding"/>
    <property type="evidence" value="ECO:0007669"/>
    <property type="project" value="InterPro"/>
</dbReference>
<protein>
    <submittedName>
        <fullName evidence="2">Transposase</fullName>
    </submittedName>
</protein>
<name>A0A428N9Q0_9BACI</name>
<dbReference type="GO" id="GO:0006313">
    <property type="term" value="P:DNA transposition"/>
    <property type="evidence" value="ECO:0007669"/>
    <property type="project" value="InterPro"/>
</dbReference>
<dbReference type="AlphaFoldDB" id="A0A428N9Q0"/>
<keyword evidence="3" id="KW-1185">Reference proteome</keyword>
<organism evidence="2 3">
    <name type="scientific">Salibacterium salarium</name>
    <dbReference type="NCBI Taxonomy" id="284579"/>
    <lineage>
        <taxon>Bacteria</taxon>
        <taxon>Bacillati</taxon>
        <taxon>Bacillota</taxon>
        <taxon>Bacilli</taxon>
        <taxon>Bacillales</taxon>
        <taxon>Bacillaceae</taxon>
    </lineage>
</organism>
<dbReference type="RefSeq" id="WP_125553412.1">
    <property type="nucleotide sequence ID" value="NZ_RBVX01000001.1"/>
</dbReference>
<dbReference type="Proteomes" id="UP000275076">
    <property type="component" value="Unassembled WGS sequence"/>
</dbReference>
<dbReference type="PANTHER" id="PTHR34322:SF2">
    <property type="entry name" value="TRANSPOSASE IS200-LIKE DOMAIN-CONTAINING PROTEIN"/>
    <property type="match status" value="1"/>
</dbReference>
<reference evidence="2 3" key="1">
    <citation type="submission" date="2018-10" db="EMBL/GenBank/DDBJ databases">
        <title>Draft genome sequence of Bacillus salarius IM0101, isolated from a hypersaline soil in Inner Mongolia, China.</title>
        <authorList>
            <person name="Yamprayoonswat W."/>
            <person name="Boonvisut S."/>
            <person name="Jumpathong W."/>
            <person name="Sittihan S."/>
            <person name="Ruangsuj P."/>
            <person name="Wanthongcharoen S."/>
            <person name="Thongpramul N."/>
            <person name="Pimmason S."/>
            <person name="Yu B."/>
            <person name="Yasawong M."/>
        </authorList>
    </citation>
    <scope>NUCLEOTIDE SEQUENCE [LARGE SCALE GENOMIC DNA]</scope>
    <source>
        <strain evidence="2 3">IM0101</strain>
    </source>
</reference>
<dbReference type="EMBL" id="RBVX01000001">
    <property type="protein sequence ID" value="RSL35103.1"/>
    <property type="molecule type" value="Genomic_DNA"/>
</dbReference>
<sequence length="182" mass="21459">MARKPRIWFPGATFHITSRGNRRASIFYDDDDCFMYLTLLEETRMQFPFLLHAYCLMSNHIHLLLETQDHSTSIIMKDLHAKYAIYFNKRHQFSGHLFQGRYGGHLVKDNDYFLQVSRYIHLNPVKAGLVRNPVRYPWSSYHAFVTPSSNIHITSARTLSSFSPPSSFHYQQFIKQKIKDIL</sequence>
<feature type="domain" description="Transposase IS200-like" evidence="1">
    <location>
        <begin position="9"/>
        <end position="123"/>
    </location>
</feature>
<dbReference type="OrthoDB" id="9788881at2"/>
<accession>A0A428N9Q0</accession>
<dbReference type="GO" id="GO:0004803">
    <property type="term" value="F:transposase activity"/>
    <property type="evidence" value="ECO:0007669"/>
    <property type="project" value="InterPro"/>
</dbReference>